<feature type="transmembrane region" description="Helical" evidence="1">
    <location>
        <begin position="49"/>
        <end position="70"/>
    </location>
</feature>
<keyword evidence="1" id="KW-0812">Transmembrane</keyword>
<protein>
    <recommendedName>
        <fullName evidence="4">DUF2238 domain-containing protein</fullName>
    </recommendedName>
</protein>
<dbReference type="InterPro" id="IPR014509">
    <property type="entry name" value="YjdF-like"/>
</dbReference>
<proteinExistence type="predicted"/>
<accession>A0A7L5AJ93</accession>
<feature type="transmembrane region" description="Helical" evidence="1">
    <location>
        <begin position="76"/>
        <end position="93"/>
    </location>
</feature>
<feature type="transmembrane region" description="Helical" evidence="1">
    <location>
        <begin position="113"/>
        <end position="131"/>
    </location>
</feature>
<dbReference type="EMBL" id="CP017146">
    <property type="protein sequence ID" value="QHO69865.1"/>
    <property type="molecule type" value="Genomic_DNA"/>
</dbReference>
<organism evidence="2 3">
    <name type="scientific">Marisediminicola antarctica</name>
    <dbReference type="NCBI Taxonomy" id="674079"/>
    <lineage>
        <taxon>Bacteria</taxon>
        <taxon>Bacillati</taxon>
        <taxon>Actinomycetota</taxon>
        <taxon>Actinomycetes</taxon>
        <taxon>Micrococcales</taxon>
        <taxon>Microbacteriaceae</taxon>
        <taxon>Marisediminicola</taxon>
    </lineage>
</organism>
<gene>
    <name evidence="2" type="ORF">BHD05_09645</name>
</gene>
<evidence type="ECO:0008006" key="4">
    <source>
        <dbReference type="Google" id="ProtNLM"/>
    </source>
</evidence>
<dbReference type="Proteomes" id="UP000464507">
    <property type="component" value="Chromosome"/>
</dbReference>
<reference evidence="2 3" key="1">
    <citation type="submission" date="2016-09" db="EMBL/GenBank/DDBJ databases">
        <title>Complete genome sequence of microbes from the polar regions.</title>
        <authorList>
            <person name="Liao L."/>
            <person name="Chen B."/>
        </authorList>
    </citation>
    <scope>NUCLEOTIDE SEQUENCE [LARGE SCALE GENOMIC DNA]</scope>
    <source>
        <strain evidence="2 3">ZS314</strain>
    </source>
</reference>
<evidence type="ECO:0000313" key="2">
    <source>
        <dbReference type="EMBL" id="QHO69865.1"/>
    </source>
</evidence>
<feature type="transmembrane region" description="Helical" evidence="1">
    <location>
        <begin position="151"/>
        <end position="169"/>
    </location>
</feature>
<name>A0A7L5AJ93_9MICO</name>
<evidence type="ECO:0000313" key="3">
    <source>
        <dbReference type="Proteomes" id="UP000464507"/>
    </source>
</evidence>
<sequence length="184" mass="19104">MGDAVRIAAALSTPVAPIWFGIPESLTFVVVLGVLILPRVARLAGPFDAAFSSTILLAAWSAVIGLYAAIGWWDLVVHFITVGASAAVLFLLLARLDVTPGTSVGKALPSRSIVVLTFAFGISVAVLWEFAEWIGNAVFDAGLNVGYGDTLGDLAVGGLGAIVAGLALARWKDQTAEIQNSARK</sequence>
<dbReference type="AlphaFoldDB" id="A0A7L5AJ93"/>
<keyword evidence="3" id="KW-1185">Reference proteome</keyword>
<keyword evidence="1" id="KW-1133">Transmembrane helix</keyword>
<dbReference type="Pfam" id="PF09997">
    <property type="entry name" value="DUF2238"/>
    <property type="match status" value="1"/>
</dbReference>
<feature type="transmembrane region" description="Helical" evidence="1">
    <location>
        <begin position="18"/>
        <end position="37"/>
    </location>
</feature>
<keyword evidence="1" id="KW-0472">Membrane</keyword>
<evidence type="ECO:0000256" key="1">
    <source>
        <dbReference type="SAM" id="Phobius"/>
    </source>
</evidence>
<dbReference type="KEGG" id="mant:BHD05_09645"/>